<feature type="region of interest" description="Disordered" evidence="2">
    <location>
        <begin position="1"/>
        <end position="43"/>
    </location>
</feature>
<feature type="domain" description="HMG box" evidence="3">
    <location>
        <begin position="39"/>
        <end position="113"/>
    </location>
</feature>
<feature type="DNA-binding region" description="HMG box" evidence="1">
    <location>
        <begin position="39"/>
        <end position="113"/>
    </location>
</feature>
<protein>
    <submittedName>
        <fullName evidence="4">Transcription factor</fullName>
    </submittedName>
</protein>
<feature type="region of interest" description="Disordered" evidence="2">
    <location>
        <begin position="110"/>
        <end position="213"/>
    </location>
</feature>
<feature type="compositionally biased region" description="Polar residues" evidence="2">
    <location>
        <begin position="7"/>
        <end position="36"/>
    </location>
</feature>
<dbReference type="EMBL" id="AYKW01000056">
    <property type="protein sequence ID" value="PIL24826.1"/>
    <property type="molecule type" value="Genomic_DNA"/>
</dbReference>
<dbReference type="PROSITE" id="PS50118">
    <property type="entry name" value="HMG_BOX_2"/>
    <property type="match status" value="1"/>
</dbReference>
<organism evidence="4 5">
    <name type="scientific">Ganoderma sinense ZZ0214-1</name>
    <dbReference type="NCBI Taxonomy" id="1077348"/>
    <lineage>
        <taxon>Eukaryota</taxon>
        <taxon>Fungi</taxon>
        <taxon>Dikarya</taxon>
        <taxon>Basidiomycota</taxon>
        <taxon>Agaricomycotina</taxon>
        <taxon>Agaricomycetes</taxon>
        <taxon>Polyporales</taxon>
        <taxon>Polyporaceae</taxon>
        <taxon>Ganoderma</taxon>
    </lineage>
</organism>
<dbReference type="Proteomes" id="UP000230002">
    <property type="component" value="Unassembled WGS sequence"/>
</dbReference>
<dbReference type="InterPro" id="IPR036910">
    <property type="entry name" value="HMG_box_dom_sf"/>
</dbReference>
<evidence type="ECO:0000313" key="5">
    <source>
        <dbReference type="Proteomes" id="UP000230002"/>
    </source>
</evidence>
<dbReference type="GO" id="GO:0003677">
    <property type="term" value="F:DNA binding"/>
    <property type="evidence" value="ECO:0007669"/>
    <property type="project" value="UniProtKB-UniRule"/>
</dbReference>
<comment type="caution">
    <text evidence="4">The sequence shown here is derived from an EMBL/GenBank/DDBJ whole genome shotgun (WGS) entry which is preliminary data.</text>
</comment>
<dbReference type="GO" id="GO:0005634">
    <property type="term" value="C:nucleus"/>
    <property type="evidence" value="ECO:0007669"/>
    <property type="project" value="UniProtKB-UniRule"/>
</dbReference>
<dbReference type="AlphaFoldDB" id="A0A2G8RTJ2"/>
<dbReference type="Gene3D" id="1.10.30.10">
    <property type="entry name" value="High mobility group box domain"/>
    <property type="match status" value="1"/>
</dbReference>
<accession>A0A2G8RTJ2</accession>
<proteinExistence type="predicted"/>
<evidence type="ECO:0000313" key="4">
    <source>
        <dbReference type="EMBL" id="PIL24826.1"/>
    </source>
</evidence>
<reference evidence="4 5" key="1">
    <citation type="journal article" date="2015" name="Sci. Rep.">
        <title>Chromosome-level genome map provides insights into diverse defense mechanisms in the medicinal fungus Ganoderma sinense.</title>
        <authorList>
            <person name="Zhu Y."/>
            <person name="Xu J."/>
            <person name="Sun C."/>
            <person name="Zhou S."/>
            <person name="Xu H."/>
            <person name="Nelson D.R."/>
            <person name="Qian J."/>
            <person name="Song J."/>
            <person name="Luo H."/>
            <person name="Xiang L."/>
            <person name="Li Y."/>
            <person name="Xu Z."/>
            <person name="Ji A."/>
            <person name="Wang L."/>
            <person name="Lu S."/>
            <person name="Hayward A."/>
            <person name="Sun W."/>
            <person name="Li X."/>
            <person name="Schwartz D.C."/>
            <person name="Wang Y."/>
            <person name="Chen S."/>
        </authorList>
    </citation>
    <scope>NUCLEOTIDE SEQUENCE [LARGE SCALE GENOMIC DNA]</scope>
    <source>
        <strain evidence="4 5">ZZ0214-1</strain>
    </source>
</reference>
<name>A0A2G8RTJ2_9APHY</name>
<sequence length="420" mass="47203">MPRTRRQSAPSDQSISDWESDSNATVPSPSSTQNPSERIPRPPNRFILYRAHAWKERKEQFERDNAVDNMTMGAFGLYIGPIWQNESPEVKAYWEKQAIAAKREHKAKYPNYQYRPNRGVGPRTWSEREVRPIPKRAPCRPKSTSKPAERKEATPSQAERTMKTRSMTRQRQVAEVRTGALERKASAVGRRKPTRTMATSLSPRGDRQQTERTTRRVVLDLTADSDDEGARVEGPTQNQNAQISESPVTQEAILPRATAGREVSPPTARLPVLPVGGTFSPSFDLPVGGGIVPVEQALPAHSQFPDAFNQSFAYSEPQSEWTEHDRPSLWDSPDLPLFPQEILEEHESSSHFEAQGVPDNWNYWQQRQPTFLADFGSGPSQPIVQVDPLLVGWPTCGGQYLGQHLGSFPEPQAQAWTAYT</sequence>
<dbReference type="InterPro" id="IPR009071">
    <property type="entry name" value="HMG_box_dom"/>
</dbReference>
<evidence type="ECO:0000256" key="2">
    <source>
        <dbReference type="SAM" id="MobiDB-lite"/>
    </source>
</evidence>
<dbReference type="Pfam" id="PF00505">
    <property type="entry name" value="HMG_box"/>
    <property type="match status" value="1"/>
</dbReference>
<keyword evidence="1" id="KW-0539">Nucleus</keyword>
<gene>
    <name evidence="4" type="ORF">GSI_12712</name>
</gene>
<dbReference type="STRING" id="1077348.A0A2G8RTJ2"/>
<evidence type="ECO:0000259" key="3">
    <source>
        <dbReference type="PROSITE" id="PS50118"/>
    </source>
</evidence>
<evidence type="ECO:0000256" key="1">
    <source>
        <dbReference type="PROSITE-ProRule" id="PRU00267"/>
    </source>
</evidence>
<keyword evidence="5" id="KW-1185">Reference proteome</keyword>
<feature type="compositionally biased region" description="Polar residues" evidence="2">
    <location>
        <begin position="154"/>
        <end position="171"/>
    </location>
</feature>
<dbReference type="OrthoDB" id="6247875at2759"/>
<dbReference type="SUPFAM" id="SSF47095">
    <property type="entry name" value="HMG-box"/>
    <property type="match status" value="1"/>
</dbReference>
<dbReference type="SMART" id="SM00398">
    <property type="entry name" value="HMG"/>
    <property type="match status" value="1"/>
</dbReference>
<feature type="region of interest" description="Disordered" evidence="2">
    <location>
        <begin position="226"/>
        <end position="249"/>
    </location>
</feature>
<feature type="compositionally biased region" description="Polar residues" evidence="2">
    <location>
        <begin position="235"/>
        <end position="249"/>
    </location>
</feature>
<dbReference type="CDD" id="cd01389">
    <property type="entry name" value="HMG-box_ROX1-like"/>
    <property type="match status" value="1"/>
</dbReference>
<feature type="compositionally biased region" description="Basic and acidic residues" evidence="2">
    <location>
        <begin position="204"/>
        <end position="213"/>
    </location>
</feature>
<keyword evidence="1" id="KW-0238">DNA-binding</keyword>